<evidence type="ECO:0000256" key="4">
    <source>
        <dbReference type="ARBA" id="ARBA00022806"/>
    </source>
</evidence>
<dbReference type="AlphaFoldDB" id="A0A8J6HRM6"/>
<protein>
    <recommendedName>
        <fullName evidence="1">RNA helicase</fullName>
        <ecNumber evidence="1">3.6.4.13</ecNumber>
    </recommendedName>
</protein>
<dbReference type="EC" id="3.6.4.13" evidence="1"/>
<dbReference type="Gene3D" id="3.40.50.300">
    <property type="entry name" value="P-loop containing nucleotide triphosphate hydrolases"/>
    <property type="match status" value="1"/>
</dbReference>
<dbReference type="InterPro" id="IPR001650">
    <property type="entry name" value="Helicase_C-like"/>
</dbReference>
<dbReference type="PANTHER" id="PTHR47958">
    <property type="entry name" value="ATP-DEPENDENT RNA HELICASE DBP3"/>
    <property type="match status" value="1"/>
</dbReference>
<dbReference type="InterPro" id="IPR027417">
    <property type="entry name" value="P-loop_NTPase"/>
</dbReference>
<sequence length="390" mass="44090">MDFANNLHPSEKVIVFCGKKARADDLSSELSLAGLQCQTIHGNRDQSDREQALIDIADGTVQFLIATDVASRGLDIDDITHVINYDFPRNIEEYVHRVGRTGRAGKTGKSISYFTRGDWAQAKDLIAILEEAEQHVPEEIYKMADRYASWKERKDASRPSGGRGRGGGRSNFLKHANRPNRHCHAASSSTITMLPVEGSKFTLFLVLLSGLVFFLIFLGMIKGLIGLCCCARVGSYGLYLLIDLPRPLSHYQEKQLERRPVIYDIGGWPIHPDTLQKTVRVLPKRTEFCLNLVFFLAYPLAACVYLCALCCCIKNYSQSHDDACFKHVDVVRLTNRGSKQNNNGVHVYKQDCKEDEDTKYVMDAMRKSKESIHQYRTNKKDETCECHSDE</sequence>
<dbReference type="GO" id="GO:0016787">
    <property type="term" value="F:hydrolase activity"/>
    <property type="evidence" value="ECO:0007669"/>
    <property type="project" value="UniProtKB-KW"/>
</dbReference>
<keyword evidence="7" id="KW-1133">Transmembrane helix</keyword>
<evidence type="ECO:0000256" key="7">
    <source>
        <dbReference type="SAM" id="Phobius"/>
    </source>
</evidence>
<evidence type="ECO:0000256" key="3">
    <source>
        <dbReference type="ARBA" id="ARBA00022801"/>
    </source>
</evidence>
<evidence type="ECO:0000256" key="2">
    <source>
        <dbReference type="ARBA" id="ARBA00022741"/>
    </source>
</evidence>
<organism evidence="9 10">
    <name type="scientific">Tenebrio molitor</name>
    <name type="common">Yellow mealworm beetle</name>
    <dbReference type="NCBI Taxonomy" id="7067"/>
    <lineage>
        <taxon>Eukaryota</taxon>
        <taxon>Metazoa</taxon>
        <taxon>Ecdysozoa</taxon>
        <taxon>Arthropoda</taxon>
        <taxon>Hexapoda</taxon>
        <taxon>Insecta</taxon>
        <taxon>Pterygota</taxon>
        <taxon>Neoptera</taxon>
        <taxon>Endopterygota</taxon>
        <taxon>Coleoptera</taxon>
        <taxon>Polyphaga</taxon>
        <taxon>Cucujiformia</taxon>
        <taxon>Tenebrionidae</taxon>
        <taxon>Tenebrio</taxon>
    </lineage>
</organism>
<dbReference type="GO" id="GO:0031047">
    <property type="term" value="P:regulatory ncRNA-mediated gene silencing"/>
    <property type="evidence" value="ECO:0007669"/>
    <property type="project" value="UniProtKB-ARBA"/>
</dbReference>
<evidence type="ECO:0000256" key="1">
    <source>
        <dbReference type="ARBA" id="ARBA00012552"/>
    </source>
</evidence>
<dbReference type="Pfam" id="PF00271">
    <property type="entry name" value="Helicase_C"/>
    <property type="match status" value="1"/>
</dbReference>
<dbReference type="SUPFAM" id="SSF52540">
    <property type="entry name" value="P-loop containing nucleoside triphosphate hydrolases"/>
    <property type="match status" value="1"/>
</dbReference>
<dbReference type="EMBL" id="JABDTM020014682">
    <property type="protein sequence ID" value="KAH0819392.1"/>
    <property type="molecule type" value="Genomic_DNA"/>
</dbReference>
<dbReference type="GO" id="GO:0005524">
    <property type="term" value="F:ATP binding"/>
    <property type="evidence" value="ECO:0007669"/>
    <property type="project" value="UniProtKB-KW"/>
</dbReference>
<dbReference type="PROSITE" id="PS51194">
    <property type="entry name" value="HELICASE_CTER"/>
    <property type="match status" value="1"/>
</dbReference>
<keyword evidence="7" id="KW-0812">Transmembrane</keyword>
<comment type="caution">
    <text evidence="9">The sequence shown here is derived from an EMBL/GenBank/DDBJ whole genome shotgun (WGS) entry which is preliminary data.</text>
</comment>
<evidence type="ECO:0000313" key="10">
    <source>
        <dbReference type="Proteomes" id="UP000719412"/>
    </source>
</evidence>
<feature type="transmembrane region" description="Helical" evidence="7">
    <location>
        <begin position="201"/>
        <end position="218"/>
    </location>
</feature>
<feature type="domain" description="Helicase C-terminal" evidence="8">
    <location>
        <begin position="1"/>
        <end position="144"/>
    </location>
</feature>
<evidence type="ECO:0000256" key="5">
    <source>
        <dbReference type="ARBA" id="ARBA00022840"/>
    </source>
</evidence>
<reference evidence="9" key="1">
    <citation type="journal article" date="2020" name="J Insects Food Feed">
        <title>The yellow mealworm (Tenebrio molitor) genome: a resource for the emerging insects as food and feed industry.</title>
        <authorList>
            <person name="Eriksson T."/>
            <person name="Andere A."/>
            <person name="Kelstrup H."/>
            <person name="Emery V."/>
            <person name="Picard C."/>
        </authorList>
    </citation>
    <scope>NUCLEOTIDE SEQUENCE</scope>
    <source>
        <strain evidence="9">Stoneville</strain>
        <tissue evidence="9">Whole head</tissue>
    </source>
</reference>
<dbReference type="GO" id="GO:0003724">
    <property type="term" value="F:RNA helicase activity"/>
    <property type="evidence" value="ECO:0007669"/>
    <property type="project" value="UniProtKB-EC"/>
</dbReference>
<reference evidence="9" key="2">
    <citation type="submission" date="2021-08" db="EMBL/GenBank/DDBJ databases">
        <authorList>
            <person name="Eriksson T."/>
        </authorList>
    </citation>
    <scope>NUCLEOTIDE SEQUENCE</scope>
    <source>
        <strain evidence="9">Stoneville</strain>
        <tissue evidence="9">Whole head</tissue>
    </source>
</reference>
<accession>A0A8J6HRM6</accession>
<gene>
    <name evidence="9" type="ORF">GEV33_003398</name>
</gene>
<keyword evidence="10" id="KW-1185">Reference proteome</keyword>
<feature type="region of interest" description="Disordered" evidence="6">
    <location>
        <begin position="152"/>
        <end position="176"/>
    </location>
</feature>
<keyword evidence="5" id="KW-0067">ATP-binding</keyword>
<keyword evidence="2" id="KW-0547">Nucleotide-binding</keyword>
<keyword evidence="4" id="KW-0347">Helicase</keyword>
<name>A0A8J6HRM6_TENMO</name>
<evidence type="ECO:0000259" key="8">
    <source>
        <dbReference type="PROSITE" id="PS51194"/>
    </source>
</evidence>
<evidence type="ECO:0000256" key="6">
    <source>
        <dbReference type="SAM" id="MobiDB-lite"/>
    </source>
</evidence>
<proteinExistence type="predicted"/>
<dbReference type="FunFam" id="3.40.50.300:FF:000008">
    <property type="entry name" value="ATP-dependent RNA helicase RhlB"/>
    <property type="match status" value="1"/>
</dbReference>
<dbReference type="SMART" id="SM00490">
    <property type="entry name" value="HELICc"/>
    <property type="match status" value="1"/>
</dbReference>
<dbReference type="CDD" id="cd18787">
    <property type="entry name" value="SF2_C_DEAD"/>
    <property type="match status" value="1"/>
</dbReference>
<feature type="transmembrane region" description="Helical" evidence="7">
    <location>
        <begin position="288"/>
        <end position="308"/>
    </location>
</feature>
<keyword evidence="3" id="KW-0378">Hydrolase</keyword>
<keyword evidence="7" id="KW-0472">Membrane</keyword>
<evidence type="ECO:0000313" key="9">
    <source>
        <dbReference type="EMBL" id="KAH0819392.1"/>
    </source>
</evidence>
<feature type="transmembrane region" description="Helical" evidence="7">
    <location>
        <begin position="224"/>
        <end position="242"/>
    </location>
</feature>
<dbReference type="Proteomes" id="UP000719412">
    <property type="component" value="Unassembled WGS sequence"/>
</dbReference>